<keyword evidence="1" id="KW-0489">Methyltransferase</keyword>
<organism evidence="1 2">
    <name type="scientific">Micromonospora aurantiaca</name>
    <name type="common">nom. illeg.</name>
    <dbReference type="NCBI Taxonomy" id="47850"/>
    <lineage>
        <taxon>Bacteria</taxon>
        <taxon>Bacillati</taxon>
        <taxon>Actinomycetota</taxon>
        <taxon>Actinomycetes</taxon>
        <taxon>Micromonosporales</taxon>
        <taxon>Micromonosporaceae</taxon>
        <taxon>Micromonospora</taxon>
    </lineage>
</organism>
<protein>
    <submittedName>
        <fullName evidence="1">Class I SAM-dependent methyltransferase</fullName>
    </submittedName>
</protein>
<name>A0A3M9KWM6_9ACTN</name>
<dbReference type="CDD" id="cd02440">
    <property type="entry name" value="AdoMet_MTases"/>
    <property type="match status" value="1"/>
</dbReference>
<sequence>MTGTPDPAAPATATPAACAPAWPGDWATDGLWRLIWFGPAHQGWEFGSYAGPALLDRAVEELPLHASDRVLHLGSDGGETSRYLALGAGCAVTAVEPDPVRRGHARRRARALPPDVAARVRIAGSTSEGTSGPPFDRVLVLQPARTGDDLAAVLRQAALAARPGGRILLGELVHHRPGRPRGAAPNGLEVRLRQAGFAGPRSVDITDEAVDALRTAQLTLIRRRHEVLRHLPPAAADQFLALILTAQADLREGRSRFWAVSATRTSPVPGRV</sequence>
<keyword evidence="1" id="KW-0808">Transferase</keyword>
<accession>A0A3M9KWM6</accession>
<dbReference type="GO" id="GO:0008168">
    <property type="term" value="F:methyltransferase activity"/>
    <property type="evidence" value="ECO:0007669"/>
    <property type="project" value="UniProtKB-KW"/>
</dbReference>
<evidence type="ECO:0000313" key="1">
    <source>
        <dbReference type="EMBL" id="AXH92087.1"/>
    </source>
</evidence>
<dbReference type="SUPFAM" id="SSF53335">
    <property type="entry name" value="S-adenosyl-L-methionine-dependent methyltransferases"/>
    <property type="match status" value="1"/>
</dbReference>
<dbReference type="EMBL" id="CP031263">
    <property type="protein sequence ID" value="AXH92087.1"/>
    <property type="molecule type" value="Genomic_DNA"/>
</dbReference>
<reference evidence="1 2" key="1">
    <citation type="submission" date="2018-07" db="EMBL/GenBank/DDBJ databases">
        <authorList>
            <person name="Ye Y."/>
        </authorList>
    </citation>
    <scope>NUCLEOTIDE SEQUENCE [LARGE SCALE GENOMIC DNA]</scope>
    <source>
        <strain evidence="2">H14(2018)</strain>
    </source>
</reference>
<dbReference type="GO" id="GO:0032259">
    <property type="term" value="P:methylation"/>
    <property type="evidence" value="ECO:0007669"/>
    <property type="project" value="UniProtKB-KW"/>
</dbReference>
<dbReference type="InterPro" id="IPR029063">
    <property type="entry name" value="SAM-dependent_MTases_sf"/>
</dbReference>
<dbReference type="Proteomes" id="UP000253958">
    <property type="component" value="Chromosome"/>
</dbReference>
<dbReference type="RefSeq" id="WP_013285668.1">
    <property type="nucleotide sequence ID" value="NZ_CBDRIQ010000025.1"/>
</dbReference>
<gene>
    <name evidence="1" type="ORF">DVH21_20395</name>
</gene>
<dbReference type="OMA" id="CAPAWPG"/>
<reference evidence="1 2" key="2">
    <citation type="submission" date="2018-08" db="EMBL/GenBank/DDBJ databases">
        <title>Streptomyces kandeliansis sp. nov., an endophytic bacterium isolated from mangrove plant.</title>
        <authorList>
            <person name="Wang R."/>
        </authorList>
    </citation>
    <scope>NUCLEOTIDE SEQUENCE [LARGE SCALE GENOMIC DNA]</scope>
    <source>
        <strain evidence="2">H14(2018)</strain>
    </source>
</reference>
<dbReference type="AlphaFoldDB" id="A0A3M9KWM6"/>
<dbReference type="Gene3D" id="3.40.50.150">
    <property type="entry name" value="Vaccinia Virus protein VP39"/>
    <property type="match status" value="1"/>
</dbReference>
<proteinExistence type="predicted"/>
<evidence type="ECO:0000313" key="2">
    <source>
        <dbReference type="Proteomes" id="UP000253958"/>
    </source>
</evidence>